<organism evidence="1 2">
    <name type="scientific">Penicillium freii</name>
    <dbReference type="NCBI Taxonomy" id="48697"/>
    <lineage>
        <taxon>Eukaryota</taxon>
        <taxon>Fungi</taxon>
        <taxon>Dikarya</taxon>
        <taxon>Ascomycota</taxon>
        <taxon>Pezizomycotina</taxon>
        <taxon>Eurotiomycetes</taxon>
        <taxon>Eurotiomycetidae</taxon>
        <taxon>Eurotiales</taxon>
        <taxon>Aspergillaceae</taxon>
        <taxon>Penicillium</taxon>
    </lineage>
</organism>
<dbReference type="OrthoDB" id="443402at2759"/>
<dbReference type="STRING" id="48697.A0A101MEP4"/>
<protein>
    <submittedName>
        <fullName evidence="1">Uncharacterized protein</fullName>
    </submittedName>
</protein>
<evidence type="ECO:0000313" key="1">
    <source>
        <dbReference type="EMBL" id="KUM59214.1"/>
    </source>
</evidence>
<gene>
    <name evidence="1" type="ORF">ACN42_g7929</name>
</gene>
<keyword evidence="2" id="KW-1185">Reference proteome</keyword>
<accession>A0A101MEP4</accession>
<reference evidence="1 2" key="1">
    <citation type="submission" date="2015-10" db="EMBL/GenBank/DDBJ databases">
        <title>Genome sequencing of Penicillium freii.</title>
        <authorList>
            <person name="Nguyen H.D."/>
            <person name="Visagie C.M."/>
            <person name="Seifert K.A."/>
        </authorList>
    </citation>
    <scope>NUCLEOTIDE SEQUENCE [LARGE SCALE GENOMIC DNA]</scope>
    <source>
        <strain evidence="1 2">DAOM 242723</strain>
    </source>
</reference>
<proteinExistence type="predicted"/>
<sequence>MTRKRSHEIDGHDYISYEVHLGSFSAAVPATTLCVNTREVPMEPIRSFDRNDTENSPTISAPKSIVSVWLIFLYGLVEGYILGSPTDDSEYRCLEEFLNQDVDQDVRFVGNFAFSETNKPAENDQNLREDSGESDERVVFDLVESLELGKLFSRNFRSGEPEKTGQK</sequence>
<name>A0A101MEP4_PENFR</name>
<dbReference type="AlphaFoldDB" id="A0A101MEP4"/>
<evidence type="ECO:0000313" key="2">
    <source>
        <dbReference type="Proteomes" id="UP000055045"/>
    </source>
</evidence>
<dbReference type="EMBL" id="LLXE01000236">
    <property type="protein sequence ID" value="KUM59214.1"/>
    <property type="molecule type" value="Genomic_DNA"/>
</dbReference>
<dbReference type="Proteomes" id="UP000055045">
    <property type="component" value="Unassembled WGS sequence"/>
</dbReference>
<comment type="caution">
    <text evidence="1">The sequence shown here is derived from an EMBL/GenBank/DDBJ whole genome shotgun (WGS) entry which is preliminary data.</text>
</comment>